<name>A0A0G4G0G4_VITBC</name>
<keyword evidence="3" id="KW-1185">Reference proteome</keyword>
<keyword evidence="1" id="KW-0732">Signal</keyword>
<accession>A0A0G4G0G4</accession>
<dbReference type="EMBL" id="CDMY01000542">
    <property type="protein sequence ID" value="CEM21398.1"/>
    <property type="molecule type" value="Genomic_DNA"/>
</dbReference>
<proteinExistence type="predicted"/>
<sequence length="144" mass="15528">MRSLLLSLAVTCLAALAALAAEGKPTRRGLQGFVTGARGPPVPASVVGGPRSSSSGRKSRFWGVGPRAWDKWRFGYQAVTRGAAGSRIVSYPSNCRPKHGLLSLNHIANSYLADPYVYSKELDCGRPTLRRNSAFYQMFVAGKK</sequence>
<evidence type="ECO:0000256" key="1">
    <source>
        <dbReference type="SAM" id="SignalP"/>
    </source>
</evidence>
<evidence type="ECO:0000313" key="3">
    <source>
        <dbReference type="Proteomes" id="UP000041254"/>
    </source>
</evidence>
<gene>
    <name evidence="2" type="ORF">Vbra_16610</name>
</gene>
<reference evidence="2 3" key="1">
    <citation type="submission" date="2014-11" db="EMBL/GenBank/DDBJ databases">
        <authorList>
            <person name="Zhu J."/>
            <person name="Qi W."/>
            <person name="Song R."/>
        </authorList>
    </citation>
    <scope>NUCLEOTIDE SEQUENCE [LARGE SCALE GENOMIC DNA]</scope>
</reference>
<protein>
    <submittedName>
        <fullName evidence="2">Uncharacterized protein</fullName>
    </submittedName>
</protein>
<feature type="chain" id="PRO_5005189343" evidence="1">
    <location>
        <begin position="21"/>
        <end position="144"/>
    </location>
</feature>
<dbReference type="AlphaFoldDB" id="A0A0G4G0G4"/>
<dbReference type="InParanoid" id="A0A0G4G0G4"/>
<feature type="signal peptide" evidence="1">
    <location>
        <begin position="1"/>
        <end position="20"/>
    </location>
</feature>
<dbReference type="VEuPathDB" id="CryptoDB:Vbra_16610"/>
<evidence type="ECO:0000313" key="2">
    <source>
        <dbReference type="EMBL" id="CEM21398.1"/>
    </source>
</evidence>
<organism evidence="2 3">
    <name type="scientific">Vitrella brassicaformis (strain CCMP3155)</name>
    <dbReference type="NCBI Taxonomy" id="1169540"/>
    <lineage>
        <taxon>Eukaryota</taxon>
        <taxon>Sar</taxon>
        <taxon>Alveolata</taxon>
        <taxon>Colpodellida</taxon>
        <taxon>Vitrellaceae</taxon>
        <taxon>Vitrella</taxon>
    </lineage>
</organism>
<dbReference type="Proteomes" id="UP000041254">
    <property type="component" value="Unassembled WGS sequence"/>
</dbReference>